<comment type="caution">
    <text evidence="1">The sequence shown here is derived from an EMBL/GenBank/DDBJ whole genome shotgun (WGS) entry which is preliminary data.</text>
</comment>
<accession>A0ABY2DR39</accession>
<protein>
    <recommendedName>
        <fullName evidence="3">Adenylosuccinate lyase</fullName>
    </recommendedName>
</protein>
<sequence length="183" mass="21587">MASELQKNLDSLKAYRETRLKIAHHILDNPNFLDELITICFTVSDKNSHKACWVLEFVSYEKLKWLQPYMDFYCENIGKLKDESAIRPMAKVCQLLVTSHFKNKEIQLSENHLQKITETCFDWLINDTKVASKCYSIRALYVLGKHFDWIHPELQIILEQNYANHSAAYKAVAREILKKIKWH</sequence>
<organism evidence="1 2">
    <name type="scientific">Flavobacterium ranwuense</name>
    <dbReference type="NCBI Taxonomy" id="2541725"/>
    <lineage>
        <taxon>Bacteria</taxon>
        <taxon>Pseudomonadati</taxon>
        <taxon>Bacteroidota</taxon>
        <taxon>Flavobacteriia</taxon>
        <taxon>Flavobacteriales</taxon>
        <taxon>Flavobacteriaceae</taxon>
        <taxon>Flavobacterium</taxon>
    </lineage>
</organism>
<dbReference type="RefSeq" id="WP_132070716.1">
    <property type="nucleotide sequence ID" value="NZ_SMLH01000004.1"/>
</dbReference>
<name>A0ABY2DR39_9FLAO</name>
<reference evidence="1 2" key="1">
    <citation type="submission" date="2019-03" db="EMBL/GenBank/DDBJ databases">
        <title>Novel species of Flavobacterium.</title>
        <authorList>
            <person name="Liu Q."/>
            <person name="Xin Y.-H."/>
        </authorList>
    </citation>
    <scope>NUCLEOTIDE SEQUENCE [LARGE SCALE GENOMIC DNA]</scope>
    <source>
        <strain evidence="1 2">LB2P22</strain>
    </source>
</reference>
<evidence type="ECO:0000313" key="1">
    <source>
        <dbReference type="EMBL" id="TDE29231.1"/>
    </source>
</evidence>
<dbReference type="EMBL" id="SMLH01000004">
    <property type="protein sequence ID" value="TDE29231.1"/>
    <property type="molecule type" value="Genomic_DNA"/>
</dbReference>
<evidence type="ECO:0008006" key="3">
    <source>
        <dbReference type="Google" id="ProtNLM"/>
    </source>
</evidence>
<gene>
    <name evidence="1" type="ORF">E0I61_08675</name>
</gene>
<dbReference type="Proteomes" id="UP000294685">
    <property type="component" value="Unassembled WGS sequence"/>
</dbReference>
<proteinExistence type="predicted"/>
<evidence type="ECO:0000313" key="2">
    <source>
        <dbReference type="Proteomes" id="UP000294685"/>
    </source>
</evidence>
<keyword evidence="2" id="KW-1185">Reference proteome</keyword>